<gene>
    <name evidence="2" type="ORF">GHI93_05315</name>
</gene>
<evidence type="ECO:0000313" key="2">
    <source>
        <dbReference type="EMBL" id="MQW39358.1"/>
    </source>
</evidence>
<keyword evidence="3" id="KW-1185">Reference proteome</keyword>
<organism evidence="2 3">
    <name type="scientific">Lactococcus hircilactis</name>
    <dbReference type="NCBI Taxonomy" id="1494462"/>
    <lineage>
        <taxon>Bacteria</taxon>
        <taxon>Bacillati</taxon>
        <taxon>Bacillota</taxon>
        <taxon>Bacilli</taxon>
        <taxon>Lactobacillales</taxon>
        <taxon>Streptococcaceae</taxon>
        <taxon>Lactococcus</taxon>
    </lineage>
</organism>
<evidence type="ECO:0000256" key="1">
    <source>
        <dbReference type="SAM" id="Phobius"/>
    </source>
</evidence>
<dbReference type="EMBL" id="WITJ01000006">
    <property type="protein sequence ID" value="MQW39358.1"/>
    <property type="molecule type" value="Genomic_DNA"/>
</dbReference>
<keyword evidence="1" id="KW-1133">Transmembrane helix</keyword>
<dbReference type="Proteomes" id="UP000439550">
    <property type="component" value="Unassembled WGS sequence"/>
</dbReference>
<feature type="transmembrane region" description="Helical" evidence="1">
    <location>
        <begin position="23"/>
        <end position="41"/>
    </location>
</feature>
<proteinExistence type="predicted"/>
<accession>A0A7X1Z7Q4</accession>
<keyword evidence="1" id="KW-0472">Membrane</keyword>
<dbReference type="AlphaFoldDB" id="A0A7X1Z7Q4"/>
<evidence type="ECO:0000313" key="3">
    <source>
        <dbReference type="Proteomes" id="UP000439550"/>
    </source>
</evidence>
<comment type="caution">
    <text evidence="2">The sequence shown here is derived from an EMBL/GenBank/DDBJ whole genome shotgun (WGS) entry which is preliminary data.</text>
</comment>
<name>A0A7X1Z7Q4_9LACT</name>
<sequence>MKYIGKGLVGLVRGFEYQGHQKWSVFLFFFVTMMGIIFFSQKALAQDWSTFSKNSLADKGNRTSFDHQIKNNPILFLQEKHSEGKKVVFSWQKHDRALENQLHQEEEFLKSEKGAVSTDKKILPDFSILKDDSIVIPKLDFPKKANQMAVFSKFQKQHKTHSFLLSEGNLKSDLAACGGVVSGGAASSLLFSFVRRKLLGYKK</sequence>
<reference evidence="2 3" key="1">
    <citation type="submission" date="2019-10" db="EMBL/GenBank/DDBJ databases">
        <authorList>
            <person name="Dong K."/>
        </authorList>
    </citation>
    <scope>NUCLEOTIDE SEQUENCE [LARGE SCALE GENOMIC DNA]</scope>
    <source>
        <strain evidence="2 3">DSM 28960</strain>
    </source>
</reference>
<keyword evidence="1" id="KW-0812">Transmembrane</keyword>
<feature type="transmembrane region" description="Helical" evidence="1">
    <location>
        <begin position="173"/>
        <end position="194"/>
    </location>
</feature>
<protein>
    <submittedName>
        <fullName evidence="2">Uncharacterized protein</fullName>
    </submittedName>
</protein>